<feature type="compositionally biased region" description="Low complexity" evidence="1">
    <location>
        <begin position="1"/>
        <end position="14"/>
    </location>
</feature>
<accession>A0AAW0AZK2</accession>
<dbReference type="EMBL" id="JAYKXP010000219">
    <property type="protein sequence ID" value="KAK7018777.1"/>
    <property type="molecule type" value="Genomic_DNA"/>
</dbReference>
<feature type="region of interest" description="Disordered" evidence="1">
    <location>
        <begin position="304"/>
        <end position="347"/>
    </location>
</feature>
<sequence length="668" mass="74706">MQGKKSSKNGNSKSTSRASTQKNKQGHDHPSVPSDDDAILMQTTGQTQLEDEEICITPPPELSTEQLERMTAETLAGMGIRNRERFIRGEEGLYVDPITEYRRELDAPSSPDVQEARVALARAQSQKQLKNLPSAWEEDEDEEDEDEDEDEDGQEELEESRHVYRKSMHTAVHEEHGVLSDGIGRMEDDDEPEPVDVTFFVPQCNNLGLELNKSLTVSSDISFKAMKNKIATIMNIHPSNLSLACRLSSQTANDKSYRTISTDLEFRDLMAIAVEKVAAAAASKAKNKKDFTIQVKNLNAEPMSLPATSTKKSGSGKGANGKRGKSQAINISDIEDDEDPGSQHEPNISKMSVAQINSLLMQKNHCKPHSRHCDQTSTPHVPLSAQNLSVWAMYIKAGGYTSFTVPPPNLGHCDAEPRTRKPNPASVEADGVVQAPPTVPPTNIKSSAPAETPVQPPLPPIVPNHGMFGFPAYVPAGYPPVFPNLYPTAYPHIPHQYQPLYTPMHPIPFAPAYPGAIGPFGMAPGDYDAHIHDQPHIGQRSYAAYHPSPSRTYRYQPYPSPRRDRQYLPQRYGTPTHRRYDSGDSGRRRSRYEPHTPTHGIHERWYEPRTPDLRDRNRWDLHTPTRTNSQTPTHHERCNSPSCRQYEICTDPLCRQTGDQEDHEHINI</sequence>
<organism evidence="2 3">
    <name type="scientific">Paramarasmius palmivorus</name>
    <dbReference type="NCBI Taxonomy" id="297713"/>
    <lineage>
        <taxon>Eukaryota</taxon>
        <taxon>Fungi</taxon>
        <taxon>Dikarya</taxon>
        <taxon>Basidiomycota</taxon>
        <taxon>Agaricomycotina</taxon>
        <taxon>Agaricomycetes</taxon>
        <taxon>Agaricomycetidae</taxon>
        <taxon>Agaricales</taxon>
        <taxon>Marasmiineae</taxon>
        <taxon>Marasmiaceae</taxon>
        <taxon>Paramarasmius</taxon>
    </lineage>
</organism>
<feature type="region of interest" description="Disordered" evidence="1">
    <location>
        <begin position="102"/>
        <end position="159"/>
    </location>
</feature>
<feature type="compositionally biased region" description="Basic and acidic residues" evidence="1">
    <location>
        <begin position="578"/>
        <end position="603"/>
    </location>
</feature>
<gene>
    <name evidence="2" type="ORF">VNI00_018239</name>
</gene>
<feature type="region of interest" description="Disordered" evidence="1">
    <location>
        <begin position="616"/>
        <end position="640"/>
    </location>
</feature>
<proteinExistence type="predicted"/>
<keyword evidence="3" id="KW-1185">Reference proteome</keyword>
<evidence type="ECO:0000256" key="1">
    <source>
        <dbReference type="SAM" id="MobiDB-lite"/>
    </source>
</evidence>
<feature type="region of interest" description="Disordered" evidence="1">
    <location>
        <begin position="1"/>
        <end position="66"/>
    </location>
</feature>
<dbReference type="Proteomes" id="UP001383192">
    <property type="component" value="Unassembled WGS sequence"/>
</dbReference>
<evidence type="ECO:0000313" key="2">
    <source>
        <dbReference type="EMBL" id="KAK7018777.1"/>
    </source>
</evidence>
<evidence type="ECO:0000313" key="3">
    <source>
        <dbReference type="Proteomes" id="UP001383192"/>
    </source>
</evidence>
<dbReference type="AlphaFoldDB" id="A0AAW0AZK2"/>
<comment type="caution">
    <text evidence="2">The sequence shown here is derived from an EMBL/GenBank/DDBJ whole genome shotgun (WGS) entry which is preliminary data.</text>
</comment>
<name>A0AAW0AZK2_9AGAR</name>
<reference evidence="2 3" key="1">
    <citation type="submission" date="2024-01" db="EMBL/GenBank/DDBJ databases">
        <title>A draft genome for a cacao thread blight-causing isolate of Paramarasmius palmivorus.</title>
        <authorList>
            <person name="Baruah I.K."/>
            <person name="Bukari Y."/>
            <person name="Amoako-Attah I."/>
            <person name="Meinhardt L.W."/>
            <person name="Bailey B.A."/>
            <person name="Cohen S.P."/>
        </authorList>
    </citation>
    <scope>NUCLEOTIDE SEQUENCE [LARGE SCALE GENOMIC DNA]</scope>
    <source>
        <strain evidence="2 3">GH-12</strain>
    </source>
</reference>
<protein>
    <submittedName>
        <fullName evidence="2">Uncharacterized protein</fullName>
    </submittedName>
</protein>
<feature type="compositionally biased region" description="Acidic residues" evidence="1">
    <location>
        <begin position="136"/>
        <end position="158"/>
    </location>
</feature>
<feature type="region of interest" description="Disordered" evidence="1">
    <location>
        <begin position="541"/>
        <end position="603"/>
    </location>
</feature>